<dbReference type="GO" id="GO:0008081">
    <property type="term" value="F:phosphoric diester hydrolase activity"/>
    <property type="evidence" value="ECO:0007669"/>
    <property type="project" value="InterPro"/>
</dbReference>
<dbReference type="GO" id="GO:0006629">
    <property type="term" value="P:lipid metabolic process"/>
    <property type="evidence" value="ECO:0007669"/>
    <property type="project" value="InterPro"/>
</dbReference>
<keyword evidence="4" id="KW-1185">Reference proteome</keyword>
<feature type="domain" description="GP-PDE" evidence="2">
    <location>
        <begin position="38"/>
        <end position="274"/>
    </location>
</feature>
<dbReference type="OrthoDB" id="9758957at2"/>
<dbReference type="AlphaFoldDB" id="A0A411YBY3"/>
<dbReference type="EMBL" id="CP036402">
    <property type="protein sequence ID" value="QBI18763.1"/>
    <property type="molecule type" value="Genomic_DNA"/>
</dbReference>
<dbReference type="Pfam" id="PF03009">
    <property type="entry name" value="GDPD"/>
    <property type="match status" value="1"/>
</dbReference>
<sequence length="284" mass="30081">MRGGRRAAPGADPGAARRSRERGIEVTAASPTPLARAPEIIAHRGARATHPENTLAAFAEAARLRSDGIEFDVQLSADGVPVVIHDADVHRTTGVSGKVGGLTAHELTALDAGAWVAPRFAGERIPTLDAVLEWGAEQRLTLHIELKGGPGTPMPELSAAVVAAVERHGMVERVVLSSYDHRGLVFARERCAPLATAVLFDFGLYRPWVYAADVGAQALHCRWDWIDRELVEQASAHGIAVRGFGAETESAVGAVLGAGASVITPRPERARALRHAPPRRAAEG</sequence>
<feature type="region of interest" description="Disordered" evidence="1">
    <location>
        <begin position="1"/>
        <end position="26"/>
    </location>
</feature>
<dbReference type="Gene3D" id="3.20.20.190">
    <property type="entry name" value="Phosphatidylinositol (PI) phosphodiesterase"/>
    <property type="match status" value="1"/>
</dbReference>
<dbReference type="InterPro" id="IPR017946">
    <property type="entry name" value="PLC-like_Pdiesterase_TIM-brl"/>
</dbReference>
<evidence type="ECO:0000313" key="4">
    <source>
        <dbReference type="Proteomes" id="UP000291469"/>
    </source>
</evidence>
<dbReference type="KEGG" id="erz:ER308_03825"/>
<evidence type="ECO:0000313" key="3">
    <source>
        <dbReference type="EMBL" id="QBI18763.1"/>
    </source>
</evidence>
<protein>
    <submittedName>
        <fullName evidence="3">Glycerophosphodiester phosphodiesterase</fullName>
    </submittedName>
</protein>
<feature type="compositionally biased region" description="Low complexity" evidence="1">
    <location>
        <begin position="1"/>
        <end position="16"/>
    </location>
</feature>
<proteinExistence type="predicted"/>
<name>A0A411YBY3_9ACTN</name>
<evidence type="ECO:0000259" key="2">
    <source>
        <dbReference type="PROSITE" id="PS51704"/>
    </source>
</evidence>
<gene>
    <name evidence="3" type="ORF">ER308_03825</name>
</gene>
<dbReference type="InterPro" id="IPR030395">
    <property type="entry name" value="GP_PDE_dom"/>
</dbReference>
<dbReference type="PANTHER" id="PTHR46211">
    <property type="entry name" value="GLYCEROPHOSPHORYL DIESTER PHOSPHODIESTERASE"/>
    <property type="match status" value="1"/>
</dbReference>
<evidence type="ECO:0000256" key="1">
    <source>
        <dbReference type="SAM" id="MobiDB-lite"/>
    </source>
</evidence>
<dbReference type="Proteomes" id="UP000291469">
    <property type="component" value="Chromosome"/>
</dbReference>
<dbReference type="PANTHER" id="PTHR46211:SF14">
    <property type="entry name" value="GLYCEROPHOSPHODIESTER PHOSPHODIESTERASE"/>
    <property type="match status" value="1"/>
</dbReference>
<dbReference type="SUPFAM" id="SSF51695">
    <property type="entry name" value="PLC-like phosphodiesterases"/>
    <property type="match status" value="1"/>
</dbReference>
<reference evidence="3 4" key="1">
    <citation type="submission" date="2019-01" db="EMBL/GenBank/DDBJ databases">
        <title>Egibacter rhizosphaerae EGI 80759T.</title>
        <authorList>
            <person name="Chen D.-D."/>
            <person name="Tian Y."/>
            <person name="Jiao J.-Y."/>
            <person name="Zhang X.-T."/>
            <person name="Zhang Y.-G."/>
            <person name="Zhang Y."/>
            <person name="Xiao M."/>
            <person name="Shu W.-S."/>
            <person name="Li W.-J."/>
        </authorList>
    </citation>
    <scope>NUCLEOTIDE SEQUENCE [LARGE SCALE GENOMIC DNA]</scope>
    <source>
        <strain evidence="3 4">EGI 80759</strain>
    </source>
</reference>
<organism evidence="3 4">
    <name type="scientific">Egibacter rhizosphaerae</name>
    <dbReference type="NCBI Taxonomy" id="1670831"/>
    <lineage>
        <taxon>Bacteria</taxon>
        <taxon>Bacillati</taxon>
        <taxon>Actinomycetota</taxon>
        <taxon>Nitriliruptoria</taxon>
        <taxon>Egibacterales</taxon>
        <taxon>Egibacteraceae</taxon>
        <taxon>Egibacter</taxon>
    </lineage>
</organism>
<accession>A0A411YBY3</accession>
<dbReference type="PROSITE" id="PS51704">
    <property type="entry name" value="GP_PDE"/>
    <property type="match status" value="1"/>
</dbReference>